<keyword evidence="2" id="KW-1185">Reference proteome</keyword>
<reference evidence="1" key="1">
    <citation type="submission" date="2021-03" db="EMBL/GenBank/DDBJ databases">
        <title>Draft genome sequence of rust myrtle Austropuccinia psidii MF-1, a brazilian biotype.</title>
        <authorList>
            <person name="Quecine M.C."/>
            <person name="Pachon D.M.R."/>
            <person name="Bonatelli M.L."/>
            <person name="Correr F.H."/>
            <person name="Franceschini L.M."/>
            <person name="Leite T.F."/>
            <person name="Margarido G.R.A."/>
            <person name="Almeida C.A."/>
            <person name="Ferrarezi J.A."/>
            <person name="Labate C.A."/>
        </authorList>
    </citation>
    <scope>NUCLEOTIDE SEQUENCE</scope>
    <source>
        <strain evidence="1">MF-1</strain>
    </source>
</reference>
<dbReference type="CDD" id="cd09272">
    <property type="entry name" value="RNase_HI_RT_Ty1"/>
    <property type="match status" value="1"/>
</dbReference>
<name>A0A9Q3BKE7_9BASI</name>
<dbReference type="PANTHER" id="PTHR11439">
    <property type="entry name" value="GAG-POL-RELATED RETROTRANSPOSON"/>
    <property type="match status" value="1"/>
</dbReference>
<organism evidence="1 2">
    <name type="scientific">Austropuccinia psidii MF-1</name>
    <dbReference type="NCBI Taxonomy" id="1389203"/>
    <lineage>
        <taxon>Eukaryota</taxon>
        <taxon>Fungi</taxon>
        <taxon>Dikarya</taxon>
        <taxon>Basidiomycota</taxon>
        <taxon>Pucciniomycotina</taxon>
        <taxon>Pucciniomycetes</taxon>
        <taxon>Pucciniales</taxon>
        <taxon>Sphaerophragmiaceae</taxon>
        <taxon>Austropuccinia</taxon>
    </lineage>
</organism>
<accession>A0A9Q3BKE7</accession>
<dbReference type="AlphaFoldDB" id="A0A9Q3BKE7"/>
<evidence type="ECO:0000313" key="1">
    <source>
        <dbReference type="EMBL" id="MBW0467491.1"/>
    </source>
</evidence>
<comment type="caution">
    <text evidence="1">The sequence shown here is derived from an EMBL/GenBank/DDBJ whole genome shotgun (WGS) entry which is preliminary data.</text>
</comment>
<sequence length="242" mass="28368">MFRNDVESFKNELQKEFKRTDVVPANLILGEEIQQRKDCIILDQKHFTKDRLEHYRMSNCKAMVTPLSSHTRLRHWQAFLHVLKYLSGLHKRGLYYPRKTNNVVKAFSNANCGNCQVSRRSTTGYLACFHCCLIFWETCKQQSVSISTAEAEYKSLCDLTSELMWFKQWCEEARLLTLKEPILIYEHKQACIKTANGDCNLTNKRLKNVDIQLHFIKEDFQCQTVCLCYIPSAHLLANFLTR</sequence>
<gene>
    <name evidence="1" type="ORF">O181_007206</name>
</gene>
<dbReference type="PANTHER" id="PTHR11439:SF463">
    <property type="entry name" value="REVERSE TRANSCRIPTASE TY1_COPIA-TYPE DOMAIN-CONTAINING PROTEIN"/>
    <property type="match status" value="1"/>
</dbReference>
<protein>
    <submittedName>
        <fullName evidence="1">Uncharacterized protein</fullName>
    </submittedName>
</protein>
<proteinExistence type="predicted"/>
<dbReference type="Proteomes" id="UP000765509">
    <property type="component" value="Unassembled WGS sequence"/>
</dbReference>
<dbReference type="EMBL" id="AVOT02001597">
    <property type="protein sequence ID" value="MBW0467491.1"/>
    <property type="molecule type" value="Genomic_DNA"/>
</dbReference>
<evidence type="ECO:0000313" key="2">
    <source>
        <dbReference type="Proteomes" id="UP000765509"/>
    </source>
</evidence>